<dbReference type="GO" id="GO:0004674">
    <property type="term" value="F:protein serine/threonine kinase activity"/>
    <property type="evidence" value="ECO:0007669"/>
    <property type="project" value="InterPro"/>
</dbReference>
<feature type="compositionally biased region" description="Basic and acidic residues" evidence="1">
    <location>
        <begin position="946"/>
        <end position="964"/>
    </location>
</feature>
<organism evidence="2 3">
    <name type="scientific">Scylla paramamosain</name>
    <name type="common">Mud crab</name>
    <dbReference type="NCBI Taxonomy" id="85552"/>
    <lineage>
        <taxon>Eukaryota</taxon>
        <taxon>Metazoa</taxon>
        <taxon>Ecdysozoa</taxon>
        <taxon>Arthropoda</taxon>
        <taxon>Crustacea</taxon>
        <taxon>Multicrustacea</taxon>
        <taxon>Malacostraca</taxon>
        <taxon>Eumalacostraca</taxon>
        <taxon>Eucarida</taxon>
        <taxon>Decapoda</taxon>
        <taxon>Pleocyemata</taxon>
        <taxon>Brachyura</taxon>
        <taxon>Eubrachyura</taxon>
        <taxon>Portunoidea</taxon>
        <taxon>Portunidae</taxon>
        <taxon>Portuninae</taxon>
        <taxon>Scylla</taxon>
    </lineage>
</organism>
<dbReference type="Proteomes" id="UP001487740">
    <property type="component" value="Unassembled WGS sequence"/>
</dbReference>
<dbReference type="Pfam" id="PF15785">
    <property type="entry name" value="SMG1"/>
    <property type="match status" value="1"/>
</dbReference>
<dbReference type="GO" id="GO:0000184">
    <property type="term" value="P:nuclear-transcribed mRNA catabolic process, nonsense-mediated decay"/>
    <property type="evidence" value="ECO:0007669"/>
    <property type="project" value="InterPro"/>
</dbReference>
<gene>
    <name evidence="2" type="ORF">O3P69_013100</name>
</gene>
<feature type="region of interest" description="Disordered" evidence="1">
    <location>
        <begin position="1496"/>
        <end position="1538"/>
    </location>
</feature>
<evidence type="ECO:0000256" key="1">
    <source>
        <dbReference type="SAM" id="MobiDB-lite"/>
    </source>
</evidence>
<keyword evidence="3" id="KW-1185">Reference proteome</keyword>
<dbReference type="Gene3D" id="1.25.10.10">
    <property type="entry name" value="Leucine-rich Repeat Variant"/>
    <property type="match status" value="1"/>
</dbReference>
<comment type="caution">
    <text evidence="2">The sequence shown here is derived from an EMBL/GenBank/DDBJ whole genome shotgun (WGS) entry which is preliminary data.</text>
</comment>
<dbReference type="EMBL" id="JARAKH010000021">
    <property type="protein sequence ID" value="KAK8392832.1"/>
    <property type="molecule type" value="Genomic_DNA"/>
</dbReference>
<dbReference type="SUPFAM" id="SSF48371">
    <property type="entry name" value="ARM repeat"/>
    <property type="match status" value="1"/>
</dbReference>
<evidence type="ECO:0000313" key="3">
    <source>
        <dbReference type="Proteomes" id="UP001487740"/>
    </source>
</evidence>
<proteinExistence type="predicted"/>
<protein>
    <recommendedName>
        <fullName evidence="4">Non-specific serine/threonine protein kinase</fullName>
    </recommendedName>
</protein>
<reference evidence="2 3" key="1">
    <citation type="submission" date="2023-03" db="EMBL/GenBank/DDBJ databases">
        <title>High-quality genome of Scylla paramamosain provides insights in environmental adaptation.</title>
        <authorList>
            <person name="Zhang L."/>
        </authorList>
    </citation>
    <scope>NUCLEOTIDE SEQUENCE [LARGE SCALE GENOMIC DNA]</scope>
    <source>
        <strain evidence="2">LZ_2023a</strain>
        <tissue evidence="2">Muscle</tissue>
    </source>
</reference>
<accession>A0AAW0TYJ1</accession>
<feature type="compositionally biased region" description="Acidic residues" evidence="1">
    <location>
        <begin position="1503"/>
        <end position="1538"/>
    </location>
</feature>
<evidence type="ECO:0008006" key="4">
    <source>
        <dbReference type="Google" id="ProtNLM"/>
    </source>
</evidence>
<sequence length="1593" mass="179945">MHAETKCMLYERWLEDQEEIEKMEELGEEFIENIEEEEEEGEEVGVTVVACHTTAPSLQESGEVGWSKDFPPEDEAQKVHAEKVDLMKHRPHKDVNRGFIEDSRISKQLRRLAREDDSERYLAQVQQLQESIMLNENVKYVRRNADHILESLFEILHAAPSPPCRWEITKCIGRVGHVMEGDIKRFVDATLDRLEIWKAPEMKVLVLRCILEMLQLDSDKSQLDQVGEKIVEGLQVILEGTETPEVMVATVDVLRELNLTHSHVLNNYFQDVVDILVGWHIDHHQSPEVMKYVSLALQSFTPLWQINVSIATTLLSQFVEDMEDYCEDLDRGMSGRSSPDEEPVTLPAVCAKKVAAFISVFTTVLRCLEPQITPVVSPVLSPKFLVDALGKMIAGAAKILQHHWEEALIDALNQVCLVLIPYCQSISDLQSHFCHVVDIQQNLVEHYGFTTVLSYLTLLTQMLKQIGSSLPIEFIQKILERDSPLRKLRVSPHQSVWKATLGVYHAVLALKNVPLLQEAYNYILADIQLLHHTLVPNTKDFTTSTVLEGVSYKENEAIILLMYYMTVLAEVANTRNSIITMWVLNPPLVDLLATHLTPASPHLALHYPEVQHTILYLLHSHCAKHFHYISSSTLVVGASASFVPPSVSPAFSGGSPGSFSGSSSSENFATILSTLTAVFHQRHVTGANILQLCLEWATDVVQSGETSLPQLVKIKLFSSMVDAIIQTGYHHFTSVTIAVASFLSTFFSLLAPSQLQKLDEVINLCLHHISHKDNKIRGIYLDLLAKIPLSSISHALCTANLCEDSEYTANKNDQSSSVEIGSLDSTSVRSLERHFVLRLTSGQLPSNAFHTLMDFILHVTQPKGENWQDDLFAMCQRVDRMAKAEDWSLPVLASHLRSLLWKWLAWEPAQHCIANKLRTTLGKPQDTFTNIEGVIKRRAKEVRECGQDLDKHHNVGSAEEDKPGSKSSNESGKSDSESNVKVHSLAVMLLVEFVESLEKAMFNASDGCAVAVSPPNKSVRVFFRTNRQTCTEWLSRIRAAVIIVALNCGRPEVAVRHSYKLLQELKDNNNTQGSDFERAVCYCARALVAEGSDEGVTGLYYWCRDHVGRRFGWLKPAIYSAGHKYEKSLRGYMQFIEGKDEMEDSEKEKKLEVESESANVTLNQADTKQWDSLIQEFIHSQVADCYSKLSQWAELQKWMQHIHNQKDSEGTGLHSGLLNNYKNLAHVQALGCKVLSGAVEGLNPSLATLAATDLTLLNLPPNETGHLCARSIITTYKWWSQDERRQLMITSDSASTPPWMEKLLTVYETMKTYAPEELQPLAEVSHPMLPTLENKMGNILTLAATQCPTLPKVWFHIASWCFRWGRRILEDTDNSDSQISEADQKRVKEILSAGFGEEASDIQVKVEEMCTLLRNWKPGQGTDDEDELLKLEEVQAARAYFRFLKISHGTSVSQMDQCTIATLRLLRLMVKHASELRDVLEKDMLAKYLHKGQQRRKMKQALGDEEDEDEEEEEDEEYDQVEEEEEEEDDELISELTEEQERKNLMRDCFSALVDTLTKQIGSSISEVPRPSELYYGKLTPRLREAGVSLDNP</sequence>
<dbReference type="InterPro" id="IPR031559">
    <property type="entry name" value="SMG1"/>
</dbReference>
<feature type="region of interest" description="Disordered" evidence="1">
    <location>
        <begin position="946"/>
        <end position="977"/>
    </location>
</feature>
<evidence type="ECO:0000313" key="2">
    <source>
        <dbReference type="EMBL" id="KAK8392832.1"/>
    </source>
</evidence>
<dbReference type="InterPro" id="IPR011989">
    <property type="entry name" value="ARM-like"/>
</dbReference>
<dbReference type="InterPro" id="IPR016024">
    <property type="entry name" value="ARM-type_fold"/>
</dbReference>
<name>A0AAW0TYJ1_SCYPA</name>